<feature type="transmembrane region" description="Helical" evidence="1">
    <location>
        <begin position="63"/>
        <end position="82"/>
    </location>
</feature>
<keyword evidence="1" id="KW-0812">Transmembrane</keyword>
<keyword evidence="3" id="KW-1185">Reference proteome</keyword>
<evidence type="ECO:0000256" key="1">
    <source>
        <dbReference type="SAM" id="Phobius"/>
    </source>
</evidence>
<keyword evidence="1" id="KW-0472">Membrane</keyword>
<protein>
    <submittedName>
        <fullName evidence="2">Uncharacterized protein</fullName>
    </submittedName>
</protein>
<evidence type="ECO:0000313" key="3">
    <source>
        <dbReference type="Proteomes" id="UP001500767"/>
    </source>
</evidence>
<sequence>MVVRGLAIVALVALVALAPFFFASGLMAPGWAVVTFVAVWLALLVAGLVWVRRHPVRVIPLPLVAAAFWFGGMSAGEAWLGWTG</sequence>
<feature type="transmembrane region" description="Helical" evidence="1">
    <location>
        <begin position="32"/>
        <end position="51"/>
    </location>
</feature>
<reference evidence="3" key="1">
    <citation type="journal article" date="2019" name="Int. J. Syst. Evol. Microbiol.">
        <title>The Global Catalogue of Microorganisms (GCM) 10K type strain sequencing project: providing services to taxonomists for standard genome sequencing and annotation.</title>
        <authorList>
            <consortium name="The Broad Institute Genomics Platform"/>
            <consortium name="The Broad Institute Genome Sequencing Center for Infectious Disease"/>
            <person name="Wu L."/>
            <person name="Ma J."/>
        </authorList>
    </citation>
    <scope>NUCLEOTIDE SEQUENCE [LARGE SCALE GENOMIC DNA]</scope>
    <source>
        <strain evidence="3">JCM 16540</strain>
    </source>
</reference>
<keyword evidence="1" id="KW-1133">Transmembrane helix</keyword>
<proteinExistence type="predicted"/>
<evidence type="ECO:0000313" key="2">
    <source>
        <dbReference type="EMBL" id="GAA3553207.1"/>
    </source>
</evidence>
<gene>
    <name evidence="2" type="ORF">GCM10022197_05370</name>
</gene>
<name>A0ABP6WPF0_9ACTN</name>
<accession>A0ABP6WPF0</accession>
<comment type="caution">
    <text evidence="2">The sequence shown here is derived from an EMBL/GenBank/DDBJ whole genome shotgun (WGS) entry which is preliminary data.</text>
</comment>
<dbReference type="Proteomes" id="UP001500767">
    <property type="component" value="Unassembled WGS sequence"/>
</dbReference>
<organism evidence="2 3">
    <name type="scientific">Microlunatus spumicola</name>
    <dbReference type="NCBI Taxonomy" id="81499"/>
    <lineage>
        <taxon>Bacteria</taxon>
        <taxon>Bacillati</taxon>
        <taxon>Actinomycetota</taxon>
        <taxon>Actinomycetes</taxon>
        <taxon>Propionibacteriales</taxon>
        <taxon>Propionibacteriaceae</taxon>
        <taxon>Microlunatus</taxon>
    </lineage>
</organism>
<dbReference type="EMBL" id="BAAAYR010000001">
    <property type="protein sequence ID" value="GAA3553207.1"/>
    <property type="molecule type" value="Genomic_DNA"/>
</dbReference>